<dbReference type="Proteomes" id="UP000316095">
    <property type="component" value="Unassembled WGS sequence"/>
</dbReference>
<reference evidence="2 3" key="1">
    <citation type="submission" date="2019-02" db="EMBL/GenBank/DDBJ databases">
        <title>Deep-cultivation of Planctomycetes and their phenomic and genomic characterization uncovers novel biology.</title>
        <authorList>
            <person name="Wiegand S."/>
            <person name="Jogler M."/>
            <person name="Boedeker C."/>
            <person name="Pinto D."/>
            <person name="Vollmers J."/>
            <person name="Rivas-Marin E."/>
            <person name="Kohn T."/>
            <person name="Peeters S.H."/>
            <person name="Heuer A."/>
            <person name="Rast P."/>
            <person name="Oberbeckmann S."/>
            <person name="Bunk B."/>
            <person name="Jeske O."/>
            <person name="Meyerdierks A."/>
            <person name="Storesund J.E."/>
            <person name="Kallscheuer N."/>
            <person name="Luecker S."/>
            <person name="Lage O.M."/>
            <person name="Pohl T."/>
            <person name="Merkel B.J."/>
            <person name="Hornburger P."/>
            <person name="Mueller R.-W."/>
            <person name="Bruemmer F."/>
            <person name="Labrenz M."/>
            <person name="Spormann A.M."/>
            <person name="Op Den Camp H."/>
            <person name="Overmann J."/>
            <person name="Amann R."/>
            <person name="Jetten M.S.M."/>
            <person name="Mascher T."/>
            <person name="Medema M.H."/>
            <person name="Devos D.P."/>
            <person name="Kaster A.-K."/>
            <person name="Ovreas L."/>
            <person name="Rohde M."/>
            <person name="Galperin M.Y."/>
            <person name="Jogler C."/>
        </authorList>
    </citation>
    <scope>NUCLEOTIDE SEQUENCE [LARGE SCALE GENOMIC DNA]</scope>
    <source>
        <strain evidence="2 3">Pan54</strain>
    </source>
</reference>
<organism evidence="2 3">
    <name type="scientific">Rubinisphaera italica</name>
    <dbReference type="NCBI Taxonomy" id="2527969"/>
    <lineage>
        <taxon>Bacteria</taxon>
        <taxon>Pseudomonadati</taxon>
        <taxon>Planctomycetota</taxon>
        <taxon>Planctomycetia</taxon>
        <taxon>Planctomycetales</taxon>
        <taxon>Planctomycetaceae</taxon>
        <taxon>Rubinisphaera</taxon>
    </lineage>
</organism>
<protein>
    <submittedName>
        <fullName evidence="2">Uncharacterized protein</fullName>
    </submittedName>
</protein>
<keyword evidence="1" id="KW-0812">Transmembrane</keyword>
<feature type="transmembrane region" description="Helical" evidence="1">
    <location>
        <begin position="208"/>
        <end position="226"/>
    </location>
</feature>
<keyword evidence="3" id="KW-1185">Reference proteome</keyword>
<feature type="transmembrane region" description="Helical" evidence="1">
    <location>
        <begin position="63"/>
        <end position="82"/>
    </location>
</feature>
<evidence type="ECO:0000256" key="1">
    <source>
        <dbReference type="SAM" id="Phobius"/>
    </source>
</evidence>
<proteinExistence type="predicted"/>
<dbReference type="EMBL" id="SJPG01000001">
    <property type="protein sequence ID" value="TWT61868.1"/>
    <property type="molecule type" value="Genomic_DNA"/>
</dbReference>
<dbReference type="RefSeq" id="WP_146503805.1">
    <property type="nucleotide sequence ID" value="NZ_SJPG01000001.1"/>
</dbReference>
<evidence type="ECO:0000313" key="3">
    <source>
        <dbReference type="Proteomes" id="UP000316095"/>
    </source>
</evidence>
<feature type="transmembrane region" description="Helical" evidence="1">
    <location>
        <begin position="39"/>
        <end position="57"/>
    </location>
</feature>
<gene>
    <name evidence="2" type="ORF">Pan54_26050</name>
</gene>
<keyword evidence="1" id="KW-1133">Transmembrane helix</keyword>
<sequence length="351" mass="39014">MSTQSGINQASSSASGTRDLGQFSVYAYGEKVPFEPVRVFLFTGLLSIAGLITGLVFGLIRPFVWIVILFPCLIGVIHSVAGRKLVRQLVVRHLAGLAIACLVSATLSLTLTHYITYLFAQQQIVSDMGISGAFYQKVAYNYEVHQVNTEKSTQVEEAIRYFDANPDMLSRARIQSFSDYLYYVTTNGLVFGFSSEKPLVQLGATGTGIYLILEIFLAAIVPLIIFRSETNHPFCNWCGSWKTKQTFGPFTNREEVLQVLENGELKIFEYVEVAGPNDIFVAFHTCPRCQNKSPVDVTIHAVDPRTKEASSSILSRMTYPEKAYTSLHLACCVTQTSSESGIQRIRVQKQN</sequence>
<name>A0A5C5XGL6_9PLAN</name>
<dbReference type="AlphaFoldDB" id="A0A5C5XGL6"/>
<comment type="caution">
    <text evidence="2">The sequence shown here is derived from an EMBL/GenBank/DDBJ whole genome shotgun (WGS) entry which is preliminary data.</text>
</comment>
<evidence type="ECO:0000313" key="2">
    <source>
        <dbReference type="EMBL" id="TWT61868.1"/>
    </source>
</evidence>
<accession>A0A5C5XGL6</accession>
<dbReference type="OrthoDB" id="278319at2"/>
<feature type="transmembrane region" description="Helical" evidence="1">
    <location>
        <begin position="94"/>
        <end position="120"/>
    </location>
</feature>
<keyword evidence="1" id="KW-0472">Membrane</keyword>